<gene>
    <name evidence="1" type="ORF">A0H81_11277</name>
</gene>
<dbReference type="Gene3D" id="3.80.10.10">
    <property type="entry name" value="Ribonuclease Inhibitor"/>
    <property type="match status" value="1"/>
</dbReference>
<comment type="caution">
    <text evidence="1">The sequence shown here is derived from an EMBL/GenBank/DDBJ whole genome shotgun (WGS) entry which is preliminary data.</text>
</comment>
<sequence>MPDDPSLQPTLAVLARTSRAFHEPAIDRLWEELYNLVPIVQCFPTDTWKEKQHCLRLDILHEVCPSYKENSRRRRMSSRSLYRAKRLDDGVFEALSLYRPVLTLFPNLRSFQWHARVGSLSFMTLILDQAKSLNLRVVAFVSRIKFTSPRLKNILLKTNYISDELENEISDAVCGLEHLQSLTWFANHSLTYNALKALAQLTYLRTLVLSWSIDQDSWFSPVASIPASFPNLRLLKILVNKVQSYLAFSGLGRFPLVEDFELTILEAPTQITVQQLFNGIPRLFNADYLSRLCINSMDLVPASALRFRGTIHSLDFHPLLVLHYLEVVDITPRFELDLDDQLMEALASAWPRLRVLRFRTDSGWNRSQLRMTLNGLIPFAKHCPELLVLGVVFNADSSSLPVDSYVMPGGSYSHSKLSRLDVGVSTVLPRDKYQVAMFLSGLFPHATITHCSPLVNTREDGDITSSGKVWEHICEIHPMFSKLRMGERKCKNKGD</sequence>
<dbReference type="Proteomes" id="UP000092993">
    <property type="component" value="Unassembled WGS sequence"/>
</dbReference>
<dbReference type="EMBL" id="LUGG01000019">
    <property type="protein sequence ID" value="OBZ69057.1"/>
    <property type="molecule type" value="Genomic_DNA"/>
</dbReference>
<dbReference type="SUPFAM" id="SSF52047">
    <property type="entry name" value="RNI-like"/>
    <property type="match status" value="1"/>
</dbReference>
<dbReference type="OrthoDB" id="2800603at2759"/>
<organism evidence="1 2">
    <name type="scientific">Grifola frondosa</name>
    <name type="common">Maitake</name>
    <name type="synonym">Polyporus frondosus</name>
    <dbReference type="NCBI Taxonomy" id="5627"/>
    <lineage>
        <taxon>Eukaryota</taxon>
        <taxon>Fungi</taxon>
        <taxon>Dikarya</taxon>
        <taxon>Basidiomycota</taxon>
        <taxon>Agaricomycotina</taxon>
        <taxon>Agaricomycetes</taxon>
        <taxon>Polyporales</taxon>
        <taxon>Grifolaceae</taxon>
        <taxon>Grifola</taxon>
    </lineage>
</organism>
<proteinExistence type="predicted"/>
<evidence type="ECO:0000313" key="2">
    <source>
        <dbReference type="Proteomes" id="UP000092993"/>
    </source>
</evidence>
<dbReference type="AlphaFoldDB" id="A0A1C7LY45"/>
<dbReference type="STRING" id="5627.A0A1C7LY45"/>
<reference evidence="1 2" key="1">
    <citation type="submission" date="2016-03" db="EMBL/GenBank/DDBJ databases">
        <title>Whole genome sequencing of Grifola frondosa 9006-11.</title>
        <authorList>
            <person name="Min B."/>
            <person name="Park H."/>
            <person name="Kim J.-G."/>
            <person name="Cho H."/>
            <person name="Oh Y.-L."/>
            <person name="Kong W.-S."/>
            <person name="Choi I.-G."/>
        </authorList>
    </citation>
    <scope>NUCLEOTIDE SEQUENCE [LARGE SCALE GENOMIC DNA]</scope>
    <source>
        <strain evidence="1 2">9006-11</strain>
    </source>
</reference>
<accession>A0A1C7LY45</accession>
<dbReference type="InterPro" id="IPR032675">
    <property type="entry name" value="LRR_dom_sf"/>
</dbReference>
<protein>
    <recommendedName>
        <fullName evidence="3">F-box domain-containing protein</fullName>
    </recommendedName>
</protein>
<dbReference type="OMA" id="HATITHC"/>
<name>A0A1C7LY45_GRIFR</name>
<keyword evidence="2" id="KW-1185">Reference proteome</keyword>
<evidence type="ECO:0008006" key="3">
    <source>
        <dbReference type="Google" id="ProtNLM"/>
    </source>
</evidence>
<evidence type="ECO:0000313" key="1">
    <source>
        <dbReference type="EMBL" id="OBZ69057.1"/>
    </source>
</evidence>